<proteinExistence type="predicted"/>
<dbReference type="InterPro" id="IPR026847">
    <property type="entry name" value="VPS13"/>
</dbReference>
<feature type="domain" description="Intermembrane lipid transfer protein VPS13-like C-terminal" evidence="3">
    <location>
        <begin position="2012"/>
        <end position="2133"/>
    </location>
</feature>
<comment type="caution">
    <text evidence="4">The sequence shown here is derived from an EMBL/GenBank/DDBJ whole genome shotgun (WGS) entry which is preliminary data.</text>
</comment>
<dbReference type="PANTHER" id="PTHR16166">
    <property type="entry name" value="VACUOLAR PROTEIN SORTING-ASSOCIATED PROTEIN VPS13"/>
    <property type="match status" value="1"/>
</dbReference>
<gene>
    <name evidence="4" type="ORF">HPP92_014878</name>
</gene>
<keyword evidence="5" id="KW-1185">Reference proteome</keyword>
<dbReference type="Pfam" id="PF25036">
    <property type="entry name" value="VPS13_VAB"/>
    <property type="match status" value="1"/>
</dbReference>
<dbReference type="PANTHER" id="PTHR16166:SF137">
    <property type="entry name" value="PLECKSTRIN HOMOLOGY (PH) DOMAIN-CONTAINING PROTEIN"/>
    <property type="match status" value="1"/>
</dbReference>
<evidence type="ECO:0000259" key="2">
    <source>
        <dbReference type="Pfam" id="PF25036"/>
    </source>
</evidence>
<dbReference type="GO" id="GO:0006623">
    <property type="term" value="P:protein targeting to vacuole"/>
    <property type="evidence" value="ECO:0007669"/>
    <property type="project" value="TreeGrafter"/>
</dbReference>
<dbReference type="Proteomes" id="UP000636800">
    <property type="component" value="Chromosome 7"/>
</dbReference>
<name>A0A835UV96_VANPL</name>
<evidence type="ECO:0000256" key="1">
    <source>
        <dbReference type="SAM" id="MobiDB-lite"/>
    </source>
</evidence>
<dbReference type="Pfam" id="PF06101">
    <property type="entry name" value="Vps62"/>
    <property type="match status" value="3"/>
</dbReference>
<dbReference type="InterPro" id="IPR009543">
    <property type="entry name" value="VPS13_VAB"/>
</dbReference>
<protein>
    <recommendedName>
        <fullName evidence="6">Peroxin/Ferlin domain-containing protein</fullName>
    </recommendedName>
</protein>
<dbReference type="EMBL" id="JADCNL010000007">
    <property type="protein sequence ID" value="KAG0473021.1"/>
    <property type="molecule type" value="Genomic_DNA"/>
</dbReference>
<reference evidence="4 5" key="1">
    <citation type="journal article" date="2020" name="Nat. Food">
        <title>A phased Vanilla planifolia genome enables genetic improvement of flavour and production.</title>
        <authorList>
            <person name="Hasing T."/>
            <person name="Tang H."/>
            <person name="Brym M."/>
            <person name="Khazi F."/>
            <person name="Huang T."/>
            <person name="Chambers A.H."/>
        </authorList>
    </citation>
    <scope>NUCLEOTIDE SEQUENCE [LARGE SCALE GENOMIC DNA]</scope>
    <source>
        <tissue evidence="4">Leaf</tissue>
    </source>
</reference>
<feature type="compositionally biased region" description="Basic and acidic residues" evidence="1">
    <location>
        <begin position="2400"/>
        <end position="2415"/>
    </location>
</feature>
<feature type="region of interest" description="Disordered" evidence="1">
    <location>
        <begin position="2400"/>
        <end position="2427"/>
    </location>
</feature>
<organism evidence="4 5">
    <name type="scientific">Vanilla planifolia</name>
    <name type="common">Vanilla</name>
    <dbReference type="NCBI Taxonomy" id="51239"/>
    <lineage>
        <taxon>Eukaryota</taxon>
        <taxon>Viridiplantae</taxon>
        <taxon>Streptophyta</taxon>
        <taxon>Embryophyta</taxon>
        <taxon>Tracheophyta</taxon>
        <taxon>Spermatophyta</taxon>
        <taxon>Magnoliopsida</taxon>
        <taxon>Liliopsida</taxon>
        <taxon>Asparagales</taxon>
        <taxon>Orchidaceae</taxon>
        <taxon>Vanilloideae</taxon>
        <taxon>Vanilleae</taxon>
        <taxon>Vanilla</taxon>
    </lineage>
</organism>
<sequence length="2427" mass="273609">MARNLQLFQNLAHETLKDHNSVLIALVDRLVVKDKSLEMNGNVLGLKMESNGIRILEPFDTSMKFSNTFGRSNIRLTVSDIFLNLSFSILKLFLAVEDDILAFLRRTSKKVSVVCFQFEKVGAIQSNLRDQKYTFWRPRAPSGFAVLGDCLTPLNEPPAKGVLAVNTSFAKVKRPTSYRLISSFGLENAARKDFFSILPSEDDDSVNDCCSVWFPVAPKGYVAVGCVVSPGSRPPSLSSALCILSSLVTPCTLKDCIAFQMADLNGHANDIAFWRVDNSFGSFLPASSDMSVDGRAYEFRHMIFGLPEQPAMTTKVQNDSETSNQSPLQGRTVLTSGRLLEVVASFRLIWWNQGTDPHKRLSIWRPVVPRGMVFLGDIAVQGYEPPNLAIVLNDTVDEALFKCPQDFQLLGRIKKNKGNDGIYFWMPLAPPGYVAMGCVACKGPPKGDDLSCLRCIRSDMVTGDQFPDESLWDTSVGIASTDSFSLWSVGHEVGTFIVRKGFKKPPKRFALKLANPNVPSGSDGMVLDAELKNFSVAVFDDYEGLMVPLFNFSLGCIGLNFYGRSDYMNSTLNFSLASRSYNDKYDDWEPLIEPTDGFLRYQYDLNRPGAATQIRVTSTKDLTLNMSASNLNLMFQAYTSWCNLILVDESSKMRKYVNQEGALSKCDEASIIDIHRKKNYFIIPQNQLGQDIYIRATENDRLSSIIKMPSGDNRPIKVPVSKNLLNSHMDGKTNRISQSLLTVVISEAELPTIEAMASAQYSVAVRLFLRCSAESSVQQQSARTCGASPETSADVKFLVKWNEIFFFKVDFVDNYIMEFTIIDMGRRGEPIGIYSSSLEQIVSEACSISSSNNSCYDLTWTDLSSVKRKASFDDVHMHGRIRCAVLLSTPDAVKKDEKVHNYARAGVIQISPAREGPWTTVRLNYASPAACWRLGDDVVASEVTVRDGNRFVSIRSLVSVTNNTDFVIDLCLKSKNSPESMHFTDGNEDGNNGSDDSRIHVDEFFETEQYSPSDGWHSCSLSFVNGHHQEMPNTSLPDGWEWIDEWHVDDTSVEISDGWVYAPDTEHLKWPETYDHLNHINFARQRRWIRHKKYTVHDLNKEISVGLLEPGHTIPLPLCGLVHPVFSYFLKLRPKLVGEQKEYSWSSVLKKHELSGSGNFNHTEGSEICVSELTEADTLLYCPEKSDFSTDKGGLWFCLTIQEGRESATRSQGVLFPGKSAKIYNANVQGSLYLSILPQRGWELTHEPIPITHGSKISSMTMNLRNSYSGRLVVVIVDQTFNKDHSIARSIRIYVPYWIESARCPPLTFNFVDRKEKRSDSGHSKRNMKAEKILWQITNEDMTNGYTIVSALNFKYLALSVSLSNPGKEKFGPVKELSPLGDMDGSIDLYAYDADGNSMRIFIFSKTSPPRGCSYKVRPFMAFTNRLGEDLFIILNSEDQPKILHASDARVAFVCSKTGGQEKIQVRLWNTNWCLPFEIANEDTLTISLKMHHGVRKYLRAEIRGYEEGSRFLVVFRMEPARGPIRIENRMADRTLEICQSGLADDDWIKLEPLSSTNFSWDDPFGQRSIDVRIQGMVYVQNISLDEVNDSRDLKAHGINLHVEEAGDVKFVRFIDEKRRLQLESRKMIEPLEKASTSKLQEMQSGTSPLELIIELGIVGVSLIDHKPRELLYLYLEKVFASFSTGYDAGKTSRFKLIVGKLQLDNQLPLTIMPVLLAPEDMPDLNHPVFKATVTLSNDNIDGTQIFPYVYVRVTEKCWRINVHEPIIWALVDFYSNLRLYSTPSNLDVTQVDPEIRFDLIDVSEIRLKLSLETSPNQRPHGALGIWGPILSTVGNAFKLQLHLRKVMHKNRFMRRSSILPAIVNRIKRDLIHNPLHVIFSVDVLGMTKSTLASLSKGFAELSTDRQFLQLRSKQVWSRRITGFSDGFLQGTEAFAQGVAFGVTGVLRKPVENARQHGFLGLAHGLGRAFLGFVVQPLSGALDFVSLTVDGVGASFSKCLDILSNKATAQRIRYPRAIRANGIIEKYSEREAIGQMILYLAEASRHLRCADLFKEPSKYAWSDYYEDHFIVPFQRIVLITNKRVMLLQALSLDKLAKKPSKILWDVPWDELLALELAKAGHVKPSHLIIHLKHFKRSESFVRIVRCNVDEEEGQESQAVVICSCVRRMWKAHQADMKFLSLKVPSSQRYVQFADETGGRDSFKCRKPVIKSRGFQSASSHAEEMRFKKHCVNFQKIWSSEQEYRSRCTLFPKQVIDDSTICSIWRPLCPNGYVSVGDVAHIGIHQPHVAAVYKYSERSFSLPVGYDLVWRNCASEYSFPLSIWLPRPPDGFAALGCVAVAAFDEPPLDSAYCVSAELAENTEFEEQMMWAAPDSYPWACFIYQAQSEALQFVALRQPKEDSDWRPMRVSECEPPRVSEASTDPQMSM</sequence>
<accession>A0A835UV96</accession>
<feature type="domain" description="Vacuolar protein sorting-associated protein 13 VPS13 adaptor binding" evidence="2">
    <location>
        <begin position="1423"/>
        <end position="1567"/>
    </location>
</feature>
<dbReference type="Pfam" id="PF25037">
    <property type="entry name" value="VPS13_C"/>
    <property type="match status" value="1"/>
</dbReference>
<evidence type="ECO:0000259" key="3">
    <source>
        <dbReference type="Pfam" id="PF25037"/>
    </source>
</evidence>
<dbReference type="InterPro" id="IPR056748">
    <property type="entry name" value="VPS13-like_C"/>
</dbReference>
<dbReference type="GO" id="GO:0045053">
    <property type="term" value="P:protein retention in Golgi apparatus"/>
    <property type="evidence" value="ECO:0007669"/>
    <property type="project" value="TreeGrafter"/>
</dbReference>
<evidence type="ECO:0008006" key="6">
    <source>
        <dbReference type="Google" id="ProtNLM"/>
    </source>
</evidence>
<feature type="compositionally biased region" description="Polar residues" evidence="1">
    <location>
        <begin position="2418"/>
        <end position="2427"/>
    </location>
</feature>
<dbReference type="InterPro" id="IPR009291">
    <property type="entry name" value="Vps62"/>
</dbReference>
<evidence type="ECO:0000313" key="5">
    <source>
        <dbReference type="Proteomes" id="UP000636800"/>
    </source>
</evidence>
<evidence type="ECO:0000313" key="4">
    <source>
        <dbReference type="EMBL" id="KAG0473021.1"/>
    </source>
</evidence>